<gene>
    <name evidence="2" type="ORF">QEH59_07765</name>
</gene>
<sequence>MLPFKHSNRFATLMRGSFRLWLLLAFGASCLTVGFALPISLAYQGVREAGVVFVMALLVGWLCSLVLLLKRRFMLDGLGARTDWFFGAVLIALTILTWNFLAEPRFGVMDDEGTLANTALSIYETGEVFSAHRGYWLGDDFEIVDGRMDKRPWLFPAIVAMYHWIFGYDVGNAFKVNYWISLFAVLTFWFLLKQFFRPLIALVAILPFIWNPVWLQSVCGAGLEPVNYLLIAMLGCTMFFCGEEKYGQAPETLAVFCASLLAYARYESAVWVVVLGVFLVLKAGRLTEFRPGLAIFMVSFLLIPSIWLLRLTLARTDGFQGAGTEELPVFSLDYLREHLVDNSLFFLNPSWSSPNDLFLLLVGASGLVWAVYAYYQSQENVDRFPECRIAVVTWLSGFVIMYCIYATYFWGSFQDALAVRFSLVVIPPLLAGWGFFLNELTKRLHCDISILFFVCLFYALCSLPNVLSLKEVPKRNPHAASQNWKLDWLQTEQLEPKTTFFIDNHPHVWNAARYPSITCNKLVARLKPLSYQMKRGGFKNVFLVETLRLNASGEWRPVLSQHHDYFQLEPVEDAYYQLTPSLRTQISRVLHIKDHQRTMDDFDDLPYDPLYLP</sequence>
<feature type="transmembrane region" description="Helical" evidence="1">
    <location>
        <begin position="417"/>
        <end position="436"/>
    </location>
</feature>
<dbReference type="PROSITE" id="PS51257">
    <property type="entry name" value="PROKAR_LIPOPROTEIN"/>
    <property type="match status" value="1"/>
</dbReference>
<feature type="transmembrane region" description="Helical" evidence="1">
    <location>
        <begin position="448"/>
        <end position="467"/>
    </location>
</feature>
<feature type="transmembrane region" description="Helical" evidence="1">
    <location>
        <begin position="49"/>
        <end position="69"/>
    </location>
</feature>
<dbReference type="Proteomes" id="UP001243717">
    <property type="component" value="Unassembled WGS sequence"/>
</dbReference>
<evidence type="ECO:0008006" key="4">
    <source>
        <dbReference type="Google" id="ProtNLM"/>
    </source>
</evidence>
<feature type="transmembrane region" description="Helical" evidence="1">
    <location>
        <begin position="293"/>
        <end position="313"/>
    </location>
</feature>
<evidence type="ECO:0000313" key="2">
    <source>
        <dbReference type="EMBL" id="MDQ8194317.1"/>
    </source>
</evidence>
<feature type="transmembrane region" description="Helical" evidence="1">
    <location>
        <begin position="357"/>
        <end position="375"/>
    </location>
</feature>
<keyword evidence="3" id="KW-1185">Reference proteome</keyword>
<feature type="transmembrane region" description="Helical" evidence="1">
    <location>
        <begin position="81"/>
        <end position="101"/>
    </location>
</feature>
<keyword evidence="1" id="KW-1133">Transmembrane helix</keyword>
<feature type="transmembrane region" description="Helical" evidence="1">
    <location>
        <begin position="199"/>
        <end position="223"/>
    </location>
</feature>
<comment type="caution">
    <text evidence="2">The sequence shown here is derived from an EMBL/GenBank/DDBJ whole genome shotgun (WGS) entry which is preliminary data.</text>
</comment>
<protein>
    <recommendedName>
        <fullName evidence="4">Glycosyltransferase RgtA/B/C/D-like domain-containing protein</fullName>
    </recommendedName>
</protein>
<keyword evidence="1" id="KW-0812">Transmembrane</keyword>
<dbReference type="RefSeq" id="WP_308984797.1">
    <property type="nucleotide sequence ID" value="NZ_JARXIC010000010.1"/>
</dbReference>
<feature type="transmembrane region" description="Helical" evidence="1">
    <location>
        <begin position="253"/>
        <end position="281"/>
    </location>
</feature>
<evidence type="ECO:0000256" key="1">
    <source>
        <dbReference type="SAM" id="Phobius"/>
    </source>
</evidence>
<feature type="transmembrane region" description="Helical" evidence="1">
    <location>
        <begin position="20"/>
        <end position="43"/>
    </location>
</feature>
<feature type="transmembrane region" description="Helical" evidence="1">
    <location>
        <begin position="176"/>
        <end position="192"/>
    </location>
</feature>
<organism evidence="2 3">
    <name type="scientific">Thalassobacterium sedimentorum</name>
    <dbReference type="NCBI Taxonomy" id="3041258"/>
    <lineage>
        <taxon>Bacteria</taxon>
        <taxon>Pseudomonadati</taxon>
        <taxon>Verrucomicrobiota</taxon>
        <taxon>Opitutia</taxon>
        <taxon>Puniceicoccales</taxon>
        <taxon>Coraliomargaritaceae</taxon>
        <taxon>Thalassobacterium</taxon>
    </lineage>
</organism>
<dbReference type="EMBL" id="JARXIC010000010">
    <property type="protein sequence ID" value="MDQ8194317.1"/>
    <property type="molecule type" value="Genomic_DNA"/>
</dbReference>
<feature type="transmembrane region" description="Helical" evidence="1">
    <location>
        <begin position="387"/>
        <end position="411"/>
    </location>
</feature>
<keyword evidence="1" id="KW-0472">Membrane</keyword>
<name>A0ABU1AHZ9_9BACT</name>
<reference evidence="2 3" key="1">
    <citation type="submission" date="2023-04" db="EMBL/GenBank/DDBJ databases">
        <title>A novel bacteria isolated from coastal sediment.</title>
        <authorList>
            <person name="Liu X.-J."/>
            <person name="Du Z.-J."/>
        </authorList>
    </citation>
    <scope>NUCLEOTIDE SEQUENCE [LARGE SCALE GENOMIC DNA]</scope>
    <source>
        <strain evidence="2 3">SDUM461004</strain>
    </source>
</reference>
<evidence type="ECO:0000313" key="3">
    <source>
        <dbReference type="Proteomes" id="UP001243717"/>
    </source>
</evidence>
<proteinExistence type="predicted"/>
<accession>A0ABU1AHZ9</accession>